<proteinExistence type="predicted"/>
<accession>A0A7T8KBU6</accession>
<sequence>MCLVIGIRGCDRGHRAHVLRRGRVQKSLLEMNWGTRRLPLKQGRSPKDLSPTKKLLEMGISASSLASPTNVEY</sequence>
<gene>
    <name evidence="1" type="ORF">FKW44_005334</name>
</gene>
<protein>
    <submittedName>
        <fullName evidence="1">Uncharacterized protein</fullName>
    </submittedName>
</protein>
<name>A0A7T8KBU6_CALRO</name>
<keyword evidence="2" id="KW-1185">Reference proteome</keyword>
<dbReference type="Proteomes" id="UP000595437">
    <property type="component" value="Chromosome 3"/>
</dbReference>
<reference evidence="2" key="1">
    <citation type="submission" date="2021-01" db="EMBL/GenBank/DDBJ databases">
        <title>Caligus Genome Assembly.</title>
        <authorList>
            <person name="Gallardo-Escarate C."/>
        </authorList>
    </citation>
    <scope>NUCLEOTIDE SEQUENCE [LARGE SCALE GENOMIC DNA]</scope>
</reference>
<evidence type="ECO:0000313" key="1">
    <source>
        <dbReference type="EMBL" id="QQP53011.1"/>
    </source>
</evidence>
<organism evidence="1 2">
    <name type="scientific">Caligus rogercresseyi</name>
    <name type="common">Sea louse</name>
    <dbReference type="NCBI Taxonomy" id="217165"/>
    <lineage>
        <taxon>Eukaryota</taxon>
        <taxon>Metazoa</taxon>
        <taxon>Ecdysozoa</taxon>
        <taxon>Arthropoda</taxon>
        <taxon>Crustacea</taxon>
        <taxon>Multicrustacea</taxon>
        <taxon>Hexanauplia</taxon>
        <taxon>Copepoda</taxon>
        <taxon>Siphonostomatoida</taxon>
        <taxon>Caligidae</taxon>
        <taxon>Caligus</taxon>
    </lineage>
</organism>
<dbReference type="AlphaFoldDB" id="A0A7T8KBU6"/>
<dbReference type="EMBL" id="CP045892">
    <property type="protein sequence ID" value="QQP53011.1"/>
    <property type="molecule type" value="Genomic_DNA"/>
</dbReference>
<evidence type="ECO:0000313" key="2">
    <source>
        <dbReference type="Proteomes" id="UP000595437"/>
    </source>
</evidence>